<organism evidence="2 3">
    <name type="scientific">Trichomalopsis sarcophagae</name>
    <dbReference type="NCBI Taxonomy" id="543379"/>
    <lineage>
        <taxon>Eukaryota</taxon>
        <taxon>Metazoa</taxon>
        <taxon>Ecdysozoa</taxon>
        <taxon>Arthropoda</taxon>
        <taxon>Hexapoda</taxon>
        <taxon>Insecta</taxon>
        <taxon>Pterygota</taxon>
        <taxon>Neoptera</taxon>
        <taxon>Endopterygota</taxon>
        <taxon>Hymenoptera</taxon>
        <taxon>Apocrita</taxon>
        <taxon>Proctotrupomorpha</taxon>
        <taxon>Chalcidoidea</taxon>
        <taxon>Pteromalidae</taxon>
        <taxon>Pteromalinae</taxon>
        <taxon>Trichomalopsis</taxon>
    </lineage>
</organism>
<evidence type="ECO:0000313" key="3">
    <source>
        <dbReference type="Proteomes" id="UP000215335"/>
    </source>
</evidence>
<protein>
    <recommendedName>
        <fullName evidence="4">Integrase catalytic domain-containing protein</fullName>
    </recommendedName>
</protein>
<feature type="compositionally biased region" description="Basic and acidic residues" evidence="1">
    <location>
        <begin position="170"/>
        <end position="184"/>
    </location>
</feature>
<comment type="caution">
    <text evidence="2">The sequence shown here is derived from an EMBL/GenBank/DDBJ whole genome shotgun (WGS) entry which is preliminary data.</text>
</comment>
<keyword evidence="3" id="KW-1185">Reference proteome</keyword>
<gene>
    <name evidence="2" type="ORF">TSAR_012143</name>
</gene>
<dbReference type="Proteomes" id="UP000215335">
    <property type="component" value="Unassembled WGS sequence"/>
</dbReference>
<accession>A0A232EDF8</accession>
<evidence type="ECO:0008006" key="4">
    <source>
        <dbReference type="Google" id="ProtNLM"/>
    </source>
</evidence>
<proteinExistence type="predicted"/>
<reference evidence="2 3" key="1">
    <citation type="journal article" date="2017" name="Curr. Biol.">
        <title>The Evolution of Venom by Co-option of Single-Copy Genes.</title>
        <authorList>
            <person name="Martinson E.O."/>
            <person name="Mrinalini"/>
            <person name="Kelkar Y.D."/>
            <person name="Chang C.H."/>
            <person name="Werren J.H."/>
        </authorList>
    </citation>
    <scope>NUCLEOTIDE SEQUENCE [LARGE SCALE GENOMIC DNA]</scope>
    <source>
        <strain evidence="2 3">Alberta</strain>
        <tissue evidence="2">Whole body</tissue>
    </source>
</reference>
<evidence type="ECO:0000313" key="2">
    <source>
        <dbReference type="EMBL" id="OXU16372.1"/>
    </source>
</evidence>
<name>A0A232EDF8_9HYME</name>
<sequence length="206" mass="23418">MVCQQTKTIQQPQVGLMGSRDVDQPKAGFEYLIVFEDLFSRFMICIPIRKKTAVSVKNARKFNILKNLKHLHDNIKNKRDIGKLVWKRNKVLSSAQKDISAKLAKPYVGPYVISNRIGENVYVLQDTDGKILNSSCHAKELKEYVSEEKPEEEDDHQIVRKPNATSLCVTDRESSPGGRKEKEISYTQSSVLRCGIPALGKRRKSE</sequence>
<feature type="region of interest" description="Disordered" evidence="1">
    <location>
        <begin position="146"/>
        <end position="184"/>
    </location>
</feature>
<dbReference type="AlphaFoldDB" id="A0A232EDF8"/>
<dbReference type="EMBL" id="NNAY01006671">
    <property type="protein sequence ID" value="OXU16372.1"/>
    <property type="molecule type" value="Genomic_DNA"/>
</dbReference>
<dbReference type="OrthoDB" id="7697376at2759"/>
<evidence type="ECO:0000256" key="1">
    <source>
        <dbReference type="SAM" id="MobiDB-lite"/>
    </source>
</evidence>